<evidence type="ECO:0000313" key="3">
    <source>
        <dbReference type="EMBL" id="KAF3334912.1"/>
    </source>
</evidence>
<dbReference type="AlphaFoldDB" id="A0A833RBH1"/>
<evidence type="ECO:0000256" key="1">
    <source>
        <dbReference type="SAM" id="MobiDB-lite"/>
    </source>
</evidence>
<feature type="region of interest" description="Disordered" evidence="1">
    <location>
        <begin position="60"/>
        <end position="91"/>
    </location>
</feature>
<dbReference type="PANTHER" id="PTHR47813:SF2">
    <property type="entry name" value="UBIQUITIN-LIKE SUPERFAMILY PROTEIN"/>
    <property type="match status" value="1"/>
</dbReference>
<dbReference type="Pfam" id="PF11976">
    <property type="entry name" value="Rad60-SLD"/>
    <property type="match status" value="1"/>
</dbReference>
<accession>A0A833RBH1</accession>
<dbReference type="Proteomes" id="UP000623129">
    <property type="component" value="Unassembled WGS sequence"/>
</dbReference>
<evidence type="ECO:0000313" key="4">
    <source>
        <dbReference type="Proteomes" id="UP000623129"/>
    </source>
</evidence>
<organism evidence="3 4">
    <name type="scientific">Carex littledalei</name>
    <dbReference type="NCBI Taxonomy" id="544730"/>
    <lineage>
        <taxon>Eukaryota</taxon>
        <taxon>Viridiplantae</taxon>
        <taxon>Streptophyta</taxon>
        <taxon>Embryophyta</taxon>
        <taxon>Tracheophyta</taxon>
        <taxon>Spermatophyta</taxon>
        <taxon>Magnoliopsida</taxon>
        <taxon>Liliopsida</taxon>
        <taxon>Poales</taxon>
        <taxon>Cyperaceae</taxon>
        <taxon>Cyperoideae</taxon>
        <taxon>Cariceae</taxon>
        <taxon>Carex</taxon>
        <taxon>Carex subgen. Euthyceras</taxon>
    </lineage>
</organism>
<keyword evidence="4" id="KW-1185">Reference proteome</keyword>
<gene>
    <name evidence="3" type="ORF">FCM35_KLT21516</name>
</gene>
<protein>
    <submittedName>
        <fullName evidence="3">Ubiquitin-like protein pmt3/smt3</fullName>
    </submittedName>
</protein>
<dbReference type="InterPro" id="IPR029071">
    <property type="entry name" value="Ubiquitin-like_domsf"/>
</dbReference>
<comment type="caution">
    <text evidence="3">The sequence shown here is derived from an EMBL/GenBank/DDBJ whole genome shotgun (WGS) entry which is preliminary data.</text>
</comment>
<evidence type="ECO:0000259" key="2">
    <source>
        <dbReference type="Pfam" id="PF11976"/>
    </source>
</evidence>
<dbReference type="CDD" id="cd01763">
    <property type="entry name" value="Ubl_SUMO_like"/>
    <property type="match status" value="1"/>
</dbReference>
<reference evidence="3" key="1">
    <citation type="submission" date="2020-01" db="EMBL/GenBank/DDBJ databases">
        <title>Genome sequence of Kobresia littledalei, the first chromosome-level genome in the family Cyperaceae.</title>
        <authorList>
            <person name="Qu G."/>
        </authorList>
    </citation>
    <scope>NUCLEOTIDE SEQUENCE</scope>
    <source>
        <strain evidence="3">C.B.Clarke</strain>
        <tissue evidence="3">Leaf</tissue>
    </source>
</reference>
<dbReference type="Gene3D" id="3.10.20.90">
    <property type="entry name" value="Phosphatidylinositol 3-kinase Catalytic Subunit, Chain A, domain 1"/>
    <property type="match status" value="1"/>
</dbReference>
<dbReference type="OrthoDB" id="442921at2759"/>
<sequence length="229" mass="26168">MDEGNEELEALFDYTRVQPALCFTFDDSDIEKSEIFVHCRKKLKRTTAVEAKEGLKGTGDYVSVPEDKNNSINKENEEDDWLAPPPPKTLFRTEHEEDSIRRELRLTKKELVSLATPIEDVLKDLTENAKAQVKSSKKSAKPVVLDLPSEVREKIVISIQDKDDKKQFCIYKDDKFEKLFKIYAKKINIKPEDLVFSFDGEKVGPASTPASLELEDDDMLEVHVKSRSS</sequence>
<dbReference type="SUPFAM" id="SSF54236">
    <property type="entry name" value="Ubiquitin-like"/>
    <property type="match status" value="1"/>
</dbReference>
<dbReference type="EMBL" id="SWLB01000009">
    <property type="protein sequence ID" value="KAF3334912.1"/>
    <property type="molecule type" value="Genomic_DNA"/>
</dbReference>
<dbReference type="InterPro" id="IPR022617">
    <property type="entry name" value="Rad60/SUMO-like_dom"/>
</dbReference>
<dbReference type="PANTHER" id="PTHR47813">
    <property type="entry name" value="UBIQUITIN-LIKE SUPERFAMILY PROTEIN"/>
    <property type="match status" value="1"/>
</dbReference>
<name>A0A833RBH1_9POAL</name>
<feature type="domain" description="Rad60/SUMO-like" evidence="2">
    <location>
        <begin position="155"/>
        <end position="223"/>
    </location>
</feature>
<proteinExistence type="predicted"/>